<dbReference type="SUPFAM" id="SSF55781">
    <property type="entry name" value="GAF domain-like"/>
    <property type="match status" value="2"/>
</dbReference>
<evidence type="ECO:0000256" key="5">
    <source>
        <dbReference type="ARBA" id="ARBA00022553"/>
    </source>
</evidence>
<dbReference type="PROSITE" id="PS50046">
    <property type="entry name" value="PHYTOCHROME_2"/>
    <property type="match status" value="1"/>
</dbReference>
<dbReference type="GO" id="GO:0009881">
    <property type="term" value="F:photoreceptor activity"/>
    <property type="evidence" value="ECO:0007669"/>
    <property type="project" value="UniProtKB-KW"/>
</dbReference>
<reference evidence="14" key="1">
    <citation type="submission" date="2020-05" db="EMBL/GenBank/DDBJ databases">
        <title>Frigoriglobus tundricola gen. nov., sp. nov., a psychrotolerant cellulolytic planctomycete of the family Gemmataceae with two divergent copies of 16S rRNA gene.</title>
        <authorList>
            <person name="Kulichevskaya I.S."/>
            <person name="Ivanova A.A."/>
            <person name="Naumoff D.G."/>
            <person name="Beletsky A.V."/>
            <person name="Rijpstra W.I.C."/>
            <person name="Sinninghe Damste J.S."/>
            <person name="Mardanov A.V."/>
            <person name="Ravin N.V."/>
            <person name="Dedysh S.N."/>
        </authorList>
    </citation>
    <scope>NUCLEOTIDE SEQUENCE [LARGE SCALE GENOMIC DNA]</scope>
    <source>
        <strain evidence="14">PL17</strain>
    </source>
</reference>
<dbReference type="InterPro" id="IPR029016">
    <property type="entry name" value="GAF-like_dom_sf"/>
</dbReference>
<dbReference type="Gene3D" id="3.30.565.10">
    <property type="entry name" value="Histidine kinase-like ATPase, C-terminal domain"/>
    <property type="match status" value="1"/>
</dbReference>
<dbReference type="InterPro" id="IPR003018">
    <property type="entry name" value="GAF"/>
</dbReference>
<dbReference type="EMBL" id="CP053452">
    <property type="protein sequence ID" value="QJW92960.1"/>
    <property type="molecule type" value="Genomic_DNA"/>
</dbReference>
<evidence type="ECO:0000313" key="14">
    <source>
        <dbReference type="Proteomes" id="UP000503447"/>
    </source>
</evidence>
<evidence type="ECO:0000256" key="9">
    <source>
        <dbReference type="ARBA" id="ARBA00022991"/>
    </source>
</evidence>
<dbReference type="InterPro" id="IPR001294">
    <property type="entry name" value="Phytochrome"/>
</dbReference>
<name>A0A6M5YI25_9BACT</name>
<dbReference type="InterPro" id="IPR005467">
    <property type="entry name" value="His_kinase_dom"/>
</dbReference>
<dbReference type="SUPFAM" id="SSF47384">
    <property type="entry name" value="Homodimeric domain of signal transducing histidine kinase"/>
    <property type="match status" value="1"/>
</dbReference>
<dbReference type="GO" id="GO:0007234">
    <property type="term" value="P:osmosensory signaling via phosphorelay pathway"/>
    <property type="evidence" value="ECO:0007669"/>
    <property type="project" value="TreeGrafter"/>
</dbReference>
<evidence type="ECO:0000313" key="13">
    <source>
        <dbReference type="EMBL" id="QJW92960.1"/>
    </source>
</evidence>
<dbReference type="InterPro" id="IPR035965">
    <property type="entry name" value="PAS-like_dom_sf"/>
</dbReference>
<dbReference type="PANTHER" id="PTHR42878:SF15">
    <property type="entry name" value="BACTERIOPHYTOCHROME"/>
    <property type="match status" value="1"/>
</dbReference>
<dbReference type="RefSeq" id="WP_171469255.1">
    <property type="nucleotide sequence ID" value="NZ_CP053452.2"/>
</dbReference>
<dbReference type="InterPro" id="IPR013654">
    <property type="entry name" value="PAS_2"/>
</dbReference>
<dbReference type="Gene3D" id="3.30.450.40">
    <property type="match status" value="1"/>
</dbReference>
<evidence type="ECO:0000256" key="4">
    <source>
        <dbReference type="ARBA" id="ARBA00022543"/>
    </source>
</evidence>
<dbReference type="InterPro" id="IPR050351">
    <property type="entry name" value="BphY/WalK/GraS-like"/>
</dbReference>
<accession>A0A6M5YI25</accession>
<feature type="domain" description="Phytochrome chromophore attachment site" evidence="11">
    <location>
        <begin position="150"/>
        <end position="308"/>
    </location>
</feature>
<dbReference type="PRINTS" id="PR01033">
    <property type="entry name" value="PHYTOCHROME"/>
</dbReference>
<dbReference type="PROSITE" id="PS50109">
    <property type="entry name" value="HIS_KIN"/>
    <property type="match status" value="1"/>
</dbReference>
<evidence type="ECO:0000256" key="2">
    <source>
        <dbReference type="ARBA" id="ARBA00006402"/>
    </source>
</evidence>
<feature type="domain" description="Histidine kinase" evidence="12">
    <location>
        <begin position="533"/>
        <end position="750"/>
    </location>
</feature>
<dbReference type="Pfam" id="PF08446">
    <property type="entry name" value="PAS_2"/>
    <property type="match status" value="1"/>
</dbReference>
<dbReference type="SMART" id="SM00387">
    <property type="entry name" value="HATPase_c"/>
    <property type="match status" value="1"/>
</dbReference>
<protein>
    <recommendedName>
        <fullName evidence="3">histidine kinase</fullName>
        <ecNumber evidence="3">2.7.13.3</ecNumber>
    </recommendedName>
</protein>
<evidence type="ECO:0000256" key="6">
    <source>
        <dbReference type="ARBA" id="ARBA00022606"/>
    </source>
</evidence>
<evidence type="ECO:0000256" key="1">
    <source>
        <dbReference type="ARBA" id="ARBA00000085"/>
    </source>
</evidence>
<dbReference type="InterPro" id="IPR013515">
    <property type="entry name" value="Phytochrome_cen-reg"/>
</dbReference>
<dbReference type="Pfam" id="PF01590">
    <property type="entry name" value="GAF"/>
    <property type="match status" value="1"/>
</dbReference>
<dbReference type="InterPro" id="IPR036890">
    <property type="entry name" value="HATPase_C_sf"/>
</dbReference>
<dbReference type="KEGG" id="ftj:FTUN_0458"/>
<dbReference type="Gene3D" id="3.30.450.20">
    <property type="entry name" value="PAS domain"/>
    <property type="match status" value="1"/>
</dbReference>
<organism evidence="13 14">
    <name type="scientific">Frigoriglobus tundricola</name>
    <dbReference type="NCBI Taxonomy" id="2774151"/>
    <lineage>
        <taxon>Bacteria</taxon>
        <taxon>Pseudomonadati</taxon>
        <taxon>Planctomycetota</taxon>
        <taxon>Planctomycetia</taxon>
        <taxon>Gemmatales</taxon>
        <taxon>Gemmataceae</taxon>
        <taxon>Frigoriglobus</taxon>
    </lineage>
</organism>
<proteinExistence type="inferred from homology"/>
<dbReference type="SMART" id="SM00065">
    <property type="entry name" value="GAF"/>
    <property type="match status" value="1"/>
</dbReference>
<evidence type="ECO:0000256" key="10">
    <source>
        <dbReference type="ARBA" id="ARBA00023170"/>
    </source>
</evidence>
<dbReference type="Proteomes" id="UP000503447">
    <property type="component" value="Chromosome"/>
</dbReference>
<dbReference type="GO" id="GO:0030295">
    <property type="term" value="F:protein kinase activator activity"/>
    <property type="evidence" value="ECO:0007669"/>
    <property type="project" value="TreeGrafter"/>
</dbReference>
<sequence length="753" mass="81839">MGADPLSGPGFDPAACDRIPIQIPGLIQPHGALLVLRPDDLVVVQASANTRRWLGAEPDAVLGRAVDDLFGTEVADRLRATVARERLDAGPRFALTLVPPTGGAPLDVTVHTSDGLLVLELEATGRSDPGAGDPYTLVRDAVARLQSSASVRGFCQTVAVEVRRLTGFDRVMVYRFAADASGWVLAEDRRPDAASYLDKHFPAGDVPKPARDLMARNWLRLVPDVGYEPVPLVPVDNPVTGRPLDMSFCLLRHSSRMCTTYLKNMGTACQMTMPLLRDGALWGLVSCHHAEPRFVPFAVRAACEVFAQVASLQVAAAEDREAYGTRIDLTAARERLLAGLDRADDPAAWLLDNAPALAAHLPADGSAVCTGHTIVLHGRTPTEAEARALGAWLGAAHPDRVFASDCLSAAYPPATGFVERAAGLLAVEFGPELAASVLWFRREEVETVAWAGDPRKPVETGPLGEYLSPRRSFERWLETVRGKCRPWSPAEVEATNMLRAAVLDRVRTRTDQAERVRSELAASRKELDAFVYVASHDLKEPVRGIHGYAHYLIEQAGAKLDTEERRRLDGLVRLTDRMEGLIESLLHFSRVGQLDLTLAAADLSGVAAEALDVVAPRIAEAGAEVVIGPLPTLRCDRRWVREVLVNLITNGLKYNDQPHKRVEIGYTVPTAEGDPPVLFVRDNGIGIPERHREAVFQMFKRLHGRTDYGGGTGAGLAIVRKIVDRHGGRIWAESVPGAGSTFYFTLATEKCPK</sequence>
<evidence type="ECO:0000259" key="11">
    <source>
        <dbReference type="PROSITE" id="PS50046"/>
    </source>
</evidence>
<evidence type="ECO:0000256" key="3">
    <source>
        <dbReference type="ARBA" id="ARBA00012438"/>
    </source>
</evidence>
<keyword evidence="5" id="KW-0597">Phosphoprotein</keyword>
<dbReference type="Gene3D" id="1.10.287.130">
    <property type="match status" value="1"/>
</dbReference>
<dbReference type="Pfam" id="PF00360">
    <property type="entry name" value="PHY"/>
    <property type="match status" value="1"/>
</dbReference>
<keyword evidence="6" id="KW-0716">Sensory transduction</keyword>
<dbReference type="GO" id="GO:0000156">
    <property type="term" value="F:phosphorelay response regulator activity"/>
    <property type="evidence" value="ECO:0007669"/>
    <property type="project" value="TreeGrafter"/>
</dbReference>
<dbReference type="EC" id="2.7.13.3" evidence="3"/>
<dbReference type="InterPro" id="IPR036097">
    <property type="entry name" value="HisK_dim/P_sf"/>
</dbReference>
<dbReference type="SMART" id="SM00388">
    <property type="entry name" value="HisKA"/>
    <property type="match status" value="1"/>
</dbReference>
<keyword evidence="9" id="KW-0157">Chromophore</keyword>
<dbReference type="CDD" id="cd00082">
    <property type="entry name" value="HisKA"/>
    <property type="match status" value="1"/>
</dbReference>
<dbReference type="PANTHER" id="PTHR42878">
    <property type="entry name" value="TWO-COMPONENT HISTIDINE KINASE"/>
    <property type="match status" value="1"/>
</dbReference>
<dbReference type="InterPro" id="IPR003594">
    <property type="entry name" value="HATPase_dom"/>
</dbReference>
<gene>
    <name evidence="13" type="ORF">FTUN_0458</name>
</gene>
<keyword evidence="10" id="KW-0675">Receptor</keyword>
<keyword evidence="4" id="KW-0600">Photoreceptor protein</keyword>
<keyword evidence="14" id="KW-1185">Reference proteome</keyword>
<dbReference type="GO" id="GO:0000155">
    <property type="term" value="F:phosphorelay sensor kinase activity"/>
    <property type="evidence" value="ECO:0007669"/>
    <property type="project" value="InterPro"/>
</dbReference>
<dbReference type="GO" id="GO:0009584">
    <property type="term" value="P:detection of visible light"/>
    <property type="evidence" value="ECO:0007669"/>
    <property type="project" value="InterPro"/>
</dbReference>
<dbReference type="InterPro" id="IPR043150">
    <property type="entry name" value="Phytochrome_PHY_sf"/>
</dbReference>
<keyword evidence="8 13" id="KW-0418">Kinase</keyword>
<comment type="similarity">
    <text evidence="2">In the N-terminal section; belongs to the phytochrome family.</text>
</comment>
<evidence type="ECO:0000256" key="8">
    <source>
        <dbReference type="ARBA" id="ARBA00022777"/>
    </source>
</evidence>
<dbReference type="GO" id="GO:0006355">
    <property type="term" value="P:regulation of DNA-templated transcription"/>
    <property type="evidence" value="ECO:0007669"/>
    <property type="project" value="InterPro"/>
</dbReference>
<dbReference type="Pfam" id="PF00512">
    <property type="entry name" value="HisKA"/>
    <property type="match status" value="1"/>
</dbReference>
<dbReference type="SUPFAM" id="SSF55874">
    <property type="entry name" value="ATPase domain of HSP90 chaperone/DNA topoisomerase II/histidine kinase"/>
    <property type="match status" value="1"/>
</dbReference>
<dbReference type="Gene3D" id="3.30.450.270">
    <property type="match status" value="1"/>
</dbReference>
<dbReference type="SUPFAM" id="SSF55785">
    <property type="entry name" value="PYP-like sensor domain (PAS domain)"/>
    <property type="match status" value="1"/>
</dbReference>
<dbReference type="FunFam" id="3.30.565.10:FF:000006">
    <property type="entry name" value="Sensor histidine kinase WalK"/>
    <property type="match status" value="1"/>
</dbReference>
<evidence type="ECO:0000256" key="7">
    <source>
        <dbReference type="ARBA" id="ARBA00022679"/>
    </source>
</evidence>
<dbReference type="Pfam" id="PF02518">
    <property type="entry name" value="HATPase_c"/>
    <property type="match status" value="1"/>
</dbReference>
<evidence type="ECO:0000259" key="12">
    <source>
        <dbReference type="PROSITE" id="PS50109"/>
    </source>
</evidence>
<comment type="catalytic activity">
    <reaction evidence="1">
        <text>ATP + protein L-histidine = ADP + protein N-phospho-L-histidine.</text>
        <dbReference type="EC" id="2.7.13.3"/>
    </reaction>
</comment>
<dbReference type="AlphaFoldDB" id="A0A6M5YI25"/>
<dbReference type="InterPro" id="IPR016132">
    <property type="entry name" value="Phyto_chromo_attachment"/>
</dbReference>
<dbReference type="InterPro" id="IPR003661">
    <property type="entry name" value="HisK_dim/P_dom"/>
</dbReference>
<keyword evidence="7 13" id="KW-0808">Transferase</keyword>